<reference evidence="9" key="1">
    <citation type="journal article" date="2019" name="Int. J. Syst. Evol. Microbiol.">
        <title>The Global Catalogue of Microorganisms (GCM) 10K type strain sequencing project: providing services to taxonomists for standard genome sequencing and annotation.</title>
        <authorList>
            <consortium name="The Broad Institute Genomics Platform"/>
            <consortium name="The Broad Institute Genome Sequencing Center for Infectious Disease"/>
            <person name="Wu L."/>
            <person name="Ma J."/>
        </authorList>
    </citation>
    <scope>NUCLEOTIDE SEQUENCE [LARGE SCALE GENOMIC DNA]</scope>
    <source>
        <strain evidence="9">LMG 29247</strain>
    </source>
</reference>
<protein>
    <recommendedName>
        <fullName evidence="5">3-hydroxyisobutyrate dehydrogenase</fullName>
        <shortName evidence="5">HIBADH</shortName>
        <ecNumber evidence="5">1.1.1.31</ecNumber>
    </recommendedName>
</protein>
<dbReference type="PANTHER" id="PTHR22981:SF7">
    <property type="entry name" value="3-HYDROXYISOBUTYRATE DEHYDROGENASE, MITOCHONDRIAL"/>
    <property type="match status" value="1"/>
</dbReference>
<dbReference type="InterPro" id="IPR013328">
    <property type="entry name" value="6PGD_dom2"/>
</dbReference>
<dbReference type="RefSeq" id="WP_147913986.1">
    <property type="nucleotide sequence ID" value="NZ_JBHUEJ010000021.1"/>
</dbReference>
<dbReference type="PROSITE" id="PS00895">
    <property type="entry name" value="3_HYDROXYISOBUT_DH"/>
    <property type="match status" value="1"/>
</dbReference>
<dbReference type="PIRSF" id="PIRSF000103">
    <property type="entry name" value="HIBADH"/>
    <property type="match status" value="1"/>
</dbReference>
<dbReference type="Pfam" id="PF03446">
    <property type="entry name" value="NAD_binding_2"/>
    <property type="match status" value="1"/>
</dbReference>
<feature type="domain" description="6-phosphogluconate dehydrogenase NADP-binding" evidence="6">
    <location>
        <begin position="2"/>
        <end position="164"/>
    </location>
</feature>
<proteinExistence type="inferred from homology"/>
<evidence type="ECO:0000313" key="8">
    <source>
        <dbReference type="EMBL" id="MFD1711156.1"/>
    </source>
</evidence>
<keyword evidence="9" id="KW-1185">Reference proteome</keyword>
<dbReference type="InterPro" id="IPR036291">
    <property type="entry name" value="NAD(P)-bd_dom_sf"/>
</dbReference>
<evidence type="ECO:0000259" key="7">
    <source>
        <dbReference type="Pfam" id="PF14833"/>
    </source>
</evidence>
<comment type="pathway">
    <text evidence="5">Amino-acid degradation; L-valine degradation.</text>
</comment>
<comment type="similarity">
    <text evidence="1 5">Belongs to the HIBADH-related family.</text>
</comment>
<dbReference type="InterPro" id="IPR008927">
    <property type="entry name" value="6-PGluconate_DH-like_C_sf"/>
</dbReference>
<evidence type="ECO:0000256" key="5">
    <source>
        <dbReference type="RuleBase" id="RU910714"/>
    </source>
</evidence>
<dbReference type="SUPFAM" id="SSF51735">
    <property type="entry name" value="NAD(P)-binding Rossmann-fold domains"/>
    <property type="match status" value="1"/>
</dbReference>
<evidence type="ECO:0000259" key="6">
    <source>
        <dbReference type="Pfam" id="PF03446"/>
    </source>
</evidence>
<keyword evidence="4 5" id="KW-0520">NAD</keyword>
<comment type="caution">
    <text evidence="8">The sequence shown here is derived from an EMBL/GenBank/DDBJ whole genome shotgun (WGS) entry which is preliminary data.</text>
</comment>
<dbReference type="EC" id="1.1.1.31" evidence="5"/>
<dbReference type="InterPro" id="IPR006115">
    <property type="entry name" value="6PGDH_NADP-bd"/>
</dbReference>
<dbReference type="Pfam" id="PF14833">
    <property type="entry name" value="NAD_binding_11"/>
    <property type="match status" value="1"/>
</dbReference>
<dbReference type="InterPro" id="IPR029154">
    <property type="entry name" value="HIBADH-like_NADP-bd"/>
</dbReference>
<dbReference type="Proteomes" id="UP001597304">
    <property type="component" value="Unassembled WGS sequence"/>
</dbReference>
<comment type="catalytic activity">
    <reaction evidence="5">
        <text>3-hydroxy-2-methylpropanoate + NAD(+) = 2-methyl-3-oxopropanoate + NADH + H(+)</text>
        <dbReference type="Rhea" id="RHEA:17681"/>
        <dbReference type="ChEBI" id="CHEBI:11805"/>
        <dbReference type="ChEBI" id="CHEBI:15378"/>
        <dbReference type="ChEBI" id="CHEBI:57540"/>
        <dbReference type="ChEBI" id="CHEBI:57700"/>
        <dbReference type="ChEBI" id="CHEBI:57945"/>
        <dbReference type="EC" id="1.1.1.31"/>
    </reaction>
</comment>
<name>A0ABW4KVA5_9BURK</name>
<dbReference type="GO" id="GO:0008442">
    <property type="term" value="F:3-hydroxyisobutyrate dehydrogenase activity"/>
    <property type="evidence" value="ECO:0007669"/>
    <property type="project" value="UniProtKB-EC"/>
</dbReference>
<dbReference type="Gene3D" id="1.10.1040.10">
    <property type="entry name" value="N-(1-d-carboxylethyl)-l-norvaline Dehydrogenase, domain 2"/>
    <property type="match status" value="1"/>
</dbReference>
<dbReference type="Gene3D" id="3.40.50.720">
    <property type="entry name" value="NAD(P)-binding Rossmann-like Domain"/>
    <property type="match status" value="1"/>
</dbReference>
<evidence type="ECO:0000256" key="3">
    <source>
        <dbReference type="ARBA" id="ARBA00023002"/>
    </source>
</evidence>
<evidence type="ECO:0000256" key="4">
    <source>
        <dbReference type="ARBA" id="ARBA00023027"/>
    </source>
</evidence>
<keyword evidence="2 5" id="KW-0101">Branched-chain amino acid catabolism</keyword>
<organism evidence="8 9">
    <name type="scientific">Ottowia flava</name>
    <dbReference type="NCBI Taxonomy" id="2675430"/>
    <lineage>
        <taxon>Bacteria</taxon>
        <taxon>Pseudomonadati</taxon>
        <taxon>Pseudomonadota</taxon>
        <taxon>Betaproteobacteria</taxon>
        <taxon>Burkholderiales</taxon>
        <taxon>Comamonadaceae</taxon>
        <taxon>Ottowia</taxon>
    </lineage>
</organism>
<dbReference type="InterPro" id="IPR002204">
    <property type="entry name" value="3-OH-isobutyrate_DH-rel_CS"/>
</dbReference>
<dbReference type="NCBIfam" id="TIGR01692">
    <property type="entry name" value="HIBADH"/>
    <property type="match status" value="1"/>
</dbReference>
<dbReference type="InterPro" id="IPR015815">
    <property type="entry name" value="HIBADH-related"/>
</dbReference>
<dbReference type="InterPro" id="IPR011548">
    <property type="entry name" value="HIBADH"/>
</dbReference>
<keyword evidence="3 5" id="KW-0560">Oxidoreductase</keyword>
<dbReference type="EMBL" id="JBHUEJ010000021">
    <property type="protein sequence ID" value="MFD1711156.1"/>
    <property type="molecule type" value="Genomic_DNA"/>
</dbReference>
<evidence type="ECO:0000256" key="1">
    <source>
        <dbReference type="ARBA" id="ARBA00009080"/>
    </source>
</evidence>
<dbReference type="SUPFAM" id="SSF48179">
    <property type="entry name" value="6-phosphogluconate dehydrogenase C-terminal domain-like"/>
    <property type="match status" value="1"/>
</dbReference>
<gene>
    <name evidence="8" type="primary">mmsB</name>
    <name evidence="8" type="ORF">ACFSF0_11090</name>
</gene>
<feature type="domain" description="3-hydroxyisobutyrate dehydrogenase-like NAD-binding" evidence="7">
    <location>
        <begin position="167"/>
        <end position="293"/>
    </location>
</feature>
<evidence type="ECO:0000256" key="2">
    <source>
        <dbReference type="ARBA" id="ARBA00022456"/>
    </source>
</evidence>
<accession>A0ABW4KVA5</accession>
<evidence type="ECO:0000313" key="9">
    <source>
        <dbReference type="Proteomes" id="UP001597304"/>
    </source>
</evidence>
<dbReference type="PANTHER" id="PTHR22981">
    <property type="entry name" value="3-HYDROXYISOBUTYRATE DEHYDROGENASE-RELATED"/>
    <property type="match status" value="1"/>
</dbReference>
<sequence length="298" mass="30090">MKVAFIGLGNMGGPMALNLHKAGFEVRAFDLSSAACDALRKDGVAIASSAEDAVTGAQVVVSMLPASQHVEGLYLGSDGKAGLLEMLPTGTLVIDSSTIAAATSRKVAQAAAKRGVVVIDAPVSGGTGGAIAGTLTFMVGGGAADLERARPVLDKMGSNIFHAGDAGAGQTAKICNNMLLGILMIGTSEAIALGIANGLDPKVLSEIMRRSSGGNWALEKYNPLPGVMETAPASKGYAGGFGTDLMLKDLGLSQENAAAVRASTPLGGMARNLYAAHSLAGQGGLDFSSVIQMFQKKP</sequence>